<proteinExistence type="predicted"/>
<comment type="caution">
    <text evidence="1">The sequence shown here is derived from an EMBL/GenBank/DDBJ whole genome shotgun (WGS) entry which is preliminary data.</text>
</comment>
<organism evidence="1 2">
    <name type="scientific">Larinioides sclopetarius</name>
    <dbReference type="NCBI Taxonomy" id="280406"/>
    <lineage>
        <taxon>Eukaryota</taxon>
        <taxon>Metazoa</taxon>
        <taxon>Ecdysozoa</taxon>
        <taxon>Arthropoda</taxon>
        <taxon>Chelicerata</taxon>
        <taxon>Arachnida</taxon>
        <taxon>Araneae</taxon>
        <taxon>Araneomorphae</taxon>
        <taxon>Entelegynae</taxon>
        <taxon>Araneoidea</taxon>
        <taxon>Araneidae</taxon>
        <taxon>Larinioides</taxon>
    </lineage>
</organism>
<reference evidence="1 2" key="1">
    <citation type="submission" date="2024-04" db="EMBL/GenBank/DDBJ databases">
        <authorList>
            <person name="Rising A."/>
            <person name="Reimegard J."/>
            <person name="Sonavane S."/>
            <person name="Akerstrom W."/>
            <person name="Nylinder S."/>
            <person name="Hedman E."/>
            <person name="Kallberg Y."/>
        </authorList>
    </citation>
    <scope>NUCLEOTIDE SEQUENCE [LARGE SCALE GENOMIC DNA]</scope>
</reference>
<dbReference type="AlphaFoldDB" id="A0AAV2AKR8"/>
<evidence type="ECO:0000313" key="1">
    <source>
        <dbReference type="EMBL" id="CAL1284575.1"/>
    </source>
</evidence>
<evidence type="ECO:0000313" key="2">
    <source>
        <dbReference type="Proteomes" id="UP001497382"/>
    </source>
</evidence>
<accession>A0AAV2AKR8</accession>
<dbReference type="EMBL" id="CAXIEN010000181">
    <property type="protein sequence ID" value="CAL1284575.1"/>
    <property type="molecule type" value="Genomic_DNA"/>
</dbReference>
<keyword evidence="2" id="KW-1185">Reference proteome</keyword>
<dbReference type="Proteomes" id="UP001497382">
    <property type="component" value="Unassembled WGS sequence"/>
</dbReference>
<gene>
    <name evidence="1" type="ORF">LARSCL_LOCUS13228</name>
</gene>
<name>A0AAV2AKR8_9ARAC</name>
<protein>
    <submittedName>
        <fullName evidence="1">Uncharacterized protein</fullName>
    </submittedName>
</protein>
<sequence length="155" mass="17695">MNLHLAKAYSPHLMATSHPIFDVPYGDKSRYILETQVGVEDAHGNGATTDGGCFQDRHDLHLSVALNEMQTSFIQSVENRHKCFTDVLDTQVERGRNKHDDETTGDAKKLNCRKLTSKEDKLSPMKKQQRKLTQMDHLEIEMDDLKNQETPSRTN</sequence>